<organism evidence="3 4">
    <name type="scientific">Phytomonospora endophytica</name>
    <dbReference type="NCBI Taxonomy" id="714109"/>
    <lineage>
        <taxon>Bacteria</taxon>
        <taxon>Bacillati</taxon>
        <taxon>Actinomycetota</taxon>
        <taxon>Actinomycetes</taxon>
        <taxon>Micromonosporales</taxon>
        <taxon>Micromonosporaceae</taxon>
        <taxon>Phytomonospora</taxon>
    </lineage>
</organism>
<evidence type="ECO:0000313" key="3">
    <source>
        <dbReference type="EMBL" id="MBB6036062.1"/>
    </source>
</evidence>
<dbReference type="PROSITE" id="PS50937">
    <property type="entry name" value="HTH_MERR_2"/>
    <property type="match status" value="1"/>
</dbReference>
<keyword evidence="1 3" id="KW-0238">DNA-binding</keyword>
<sequence>MLTIGQLADYAGVTTKAVRHYHERGLLAEPERDASGYRRYTAGDAVELVKIRTLADAGVPLARVRGLLDAEPDVLATAIAEIDRDIADRVAKLRRTRERLAQLRGGDRLFVSPGVADHLDELRELGMSERHIRLERDGWILMRTAAPAEAEAWLAEKRELMGDPEFRALCVDFDAAFDWPADDPRLPGLAARLRAWHAGREAAPESPPVRDPGIARLAEVSLPGGSSPAWDRLARLMSGPERLADNERAPLT</sequence>
<proteinExistence type="predicted"/>
<comment type="caution">
    <text evidence="3">The sequence shown here is derived from an EMBL/GenBank/DDBJ whole genome shotgun (WGS) entry which is preliminary data.</text>
</comment>
<dbReference type="PRINTS" id="PR00040">
    <property type="entry name" value="HTHMERR"/>
</dbReference>
<evidence type="ECO:0000313" key="4">
    <source>
        <dbReference type="Proteomes" id="UP000548476"/>
    </source>
</evidence>
<accession>A0A841FR85</accession>
<dbReference type="PANTHER" id="PTHR30204">
    <property type="entry name" value="REDOX-CYCLING DRUG-SENSING TRANSCRIPTIONAL ACTIVATOR SOXR"/>
    <property type="match status" value="1"/>
</dbReference>
<dbReference type="PANTHER" id="PTHR30204:SF93">
    <property type="entry name" value="HTH MERR-TYPE DOMAIN-CONTAINING PROTEIN"/>
    <property type="match status" value="1"/>
</dbReference>
<dbReference type="Gene3D" id="1.10.1660.10">
    <property type="match status" value="1"/>
</dbReference>
<protein>
    <submittedName>
        <fullName evidence="3">DNA-binding transcriptional MerR regulator</fullName>
    </submittedName>
</protein>
<evidence type="ECO:0000256" key="1">
    <source>
        <dbReference type="ARBA" id="ARBA00023125"/>
    </source>
</evidence>
<dbReference type="GO" id="GO:0003700">
    <property type="term" value="F:DNA-binding transcription factor activity"/>
    <property type="evidence" value="ECO:0007669"/>
    <property type="project" value="InterPro"/>
</dbReference>
<dbReference type="Proteomes" id="UP000548476">
    <property type="component" value="Unassembled WGS sequence"/>
</dbReference>
<name>A0A841FR85_9ACTN</name>
<dbReference type="InterPro" id="IPR000551">
    <property type="entry name" value="MerR-type_HTH_dom"/>
</dbReference>
<dbReference type="SMART" id="SM00422">
    <property type="entry name" value="HTH_MERR"/>
    <property type="match status" value="1"/>
</dbReference>
<keyword evidence="4" id="KW-1185">Reference proteome</keyword>
<dbReference type="GO" id="GO:0003677">
    <property type="term" value="F:DNA binding"/>
    <property type="evidence" value="ECO:0007669"/>
    <property type="project" value="UniProtKB-KW"/>
</dbReference>
<dbReference type="Pfam" id="PF13411">
    <property type="entry name" value="MerR_1"/>
    <property type="match status" value="1"/>
</dbReference>
<reference evidence="3 4" key="1">
    <citation type="submission" date="2020-08" db="EMBL/GenBank/DDBJ databases">
        <title>Genomic Encyclopedia of Type Strains, Phase IV (KMG-IV): sequencing the most valuable type-strain genomes for metagenomic binning, comparative biology and taxonomic classification.</title>
        <authorList>
            <person name="Goeker M."/>
        </authorList>
    </citation>
    <scope>NUCLEOTIDE SEQUENCE [LARGE SCALE GENOMIC DNA]</scope>
    <source>
        <strain evidence="3 4">YIM 65646</strain>
    </source>
</reference>
<dbReference type="AlphaFoldDB" id="A0A841FR85"/>
<dbReference type="RefSeq" id="WP_184788906.1">
    <property type="nucleotide sequence ID" value="NZ_BONT01000046.1"/>
</dbReference>
<dbReference type="EMBL" id="JACHGT010000008">
    <property type="protein sequence ID" value="MBB6036062.1"/>
    <property type="molecule type" value="Genomic_DNA"/>
</dbReference>
<dbReference type="CDD" id="cd00592">
    <property type="entry name" value="HTH_MerR-like"/>
    <property type="match status" value="1"/>
</dbReference>
<feature type="domain" description="HTH merR-type" evidence="2">
    <location>
        <begin position="1"/>
        <end position="70"/>
    </location>
</feature>
<gene>
    <name evidence="3" type="ORF">HNR73_003930</name>
</gene>
<dbReference type="SUPFAM" id="SSF46955">
    <property type="entry name" value="Putative DNA-binding domain"/>
    <property type="match status" value="1"/>
</dbReference>
<evidence type="ECO:0000259" key="2">
    <source>
        <dbReference type="PROSITE" id="PS50937"/>
    </source>
</evidence>
<dbReference type="InterPro" id="IPR009061">
    <property type="entry name" value="DNA-bd_dom_put_sf"/>
</dbReference>
<dbReference type="InterPro" id="IPR047057">
    <property type="entry name" value="MerR_fam"/>
</dbReference>